<feature type="transmembrane region" description="Helical" evidence="7">
    <location>
        <begin position="301"/>
        <end position="321"/>
    </location>
</feature>
<dbReference type="AlphaFoldDB" id="A0A1M5V8C0"/>
<evidence type="ECO:0000256" key="8">
    <source>
        <dbReference type="SAM" id="SignalP"/>
    </source>
</evidence>
<dbReference type="STRING" id="1195760.SAMN05444281_1590"/>
<dbReference type="InterPro" id="IPR049278">
    <property type="entry name" value="MS_channel_C"/>
</dbReference>
<organism evidence="11 12">
    <name type="scientific">Wenyingzhuangia marina</name>
    <dbReference type="NCBI Taxonomy" id="1195760"/>
    <lineage>
        <taxon>Bacteria</taxon>
        <taxon>Pseudomonadati</taxon>
        <taxon>Bacteroidota</taxon>
        <taxon>Flavobacteriia</taxon>
        <taxon>Flavobacteriales</taxon>
        <taxon>Flavobacteriaceae</taxon>
        <taxon>Wenyingzhuangia</taxon>
    </lineage>
</organism>
<evidence type="ECO:0000256" key="5">
    <source>
        <dbReference type="ARBA" id="ARBA00022989"/>
    </source>
</evidence>
<gene>
    <name evidence="11" type="ORF">SAMN05444281_1590</name>
</gene>
<accession>A0A1M5V8C0</accession>
<name>A0A1M5V8C0_9FLAO</name>
<dbReference type="EMBL" id="FQXQ01000003">
    <property type="protein sequence ID" value="SHH71388.1"/>
    <property type="molecule type" value="Genomic_DNA"/>
</dbReference>
<dbReference type="PANTHER" id="PTHR30221">
    <property type="entry name" value="SMALL-CONDUCTANCE MECHANOSENSITIVE CHANNEL"/>
    <property type="match status" value="1"/>
</dbReference>
<evidence type="ECO:0000313" key="11">
    <source>
        <dbReference type="EMBL" id="SHH71388.1"/>
    </source>
</evidence>
<feature type="transmembrane region" description="Helical" evidence="7">
    <location>
        <begin position="389"/>
        <end position="410"/>
    </location>
</feature>
<dbReference type="Gene3D" id="3.30.70.100">
    <property type="match status" value="1"/>
</dbReference>
<evidence type="ECO:0000256" key="4">
    <source>
        <dbReference type="ARBA" id="ARBA00022692"/>
    </source>
</evidence>
<sequence>MKFINTYTTLLFLGLFTTLSFAQNKPPAIDSIQKSNDSIAKKNDSINLALLNGFNRKLEEIQEKRKADSIKKVELENTLKSLKTTDNIQKQELLKQLKEIEQSEIDRINEKKARIDSLRKTAKGFPVVGVLQDTLFSIYTKIGSSTPKERASNISKKIENLYNDDFLNIDEIKVAKYENSFDIVYKEIIIMSISEADAIWYNHTIKDTAERFKDTIKIAITNAREENSLQKLLIRIALTLGAILLTWFIIKMVTRLFVKLDNIIKKNQESWLKDIKYNDYVLVSTEQALVLVSYIFTGLKIIVYFLLLYITLPIIFSIFPFTRDWADTLFGLIWNPITNVFKSFISFLPSLFTIIVIYMVMRYFIKFVGYIFNEIKNEKLKINGFHPDWAMPTFGIAKVLLYAFTIVLIFPHLPGSGSNVFKGVSVFVGVLFSLGSSTAIANMVAGLVITYMGSYKIGDRIKIGELKGDVVEKTLLITRLKTIKNEIITVPNSTILASNIINYSSIADENGLILHTTVTIGYDVPWKTVHEALIEAAIRTEALSNTPKPFVLQTSLDDNYVSYEINAYTKVVAKQAVIYSELHQNIQDVCNEMGIEILSPHYRANRDGNMTTIPKDYLDKNYKAPSFNIKINKNNID</sequence>
<keyword evidence="6 7" id="KW-0472">Membrane</keyword>
<dbReference type="GO" id="GO:0008381">
    <property type="term" value="F:mechanosensitive monoatomic ion channel activity"/>
    <property type="evidence" value="ECO:0007669"/>
    <property type="project" value="InterPro"/>
</dbReference>
<feature type="transmembrane region" description="Helical" evidence="7">
    <location>
        <begin position="430"/>
        <end position="452"/>
    </location>
</feature>
<dbReference type="InterPro" id="IPR023408">
    <property type="entry name" value="MscS_beta-dom_sf"/>
</dbReference>
<evidence type="ECO:0000256" key="2">
    <source>
        <dbReference type="ARBA" id="ARBA00008017"/>
    </source>
</evidence>
<comment type="subcellular location">
    <subcellularLocation>
        <location evidence="1">Cell membrane</location>
        <topology evidence="1">Multi-pass membrane protein</topology>
    </subcellularLocation>
</comment>
<keyword evidence="3" id="KW-1003">Cell membrane</keyword>
<feature type="domain" description="Mechanosensitive ion channel MscS C-terminal" evidence="10">
    <location>
        <begin position="516"/>
        <end position="597"/>
    </location>
</feature>
<proteinExistence type="inferred from homology"/>
<dbReference type="Proteomes" id="UP000184109">
    <property type="component" value="Unassembled WGS sequence"/>
</dbReference>
<evidence type="ECO:0000256" key="1">
    <source>
        <dbReference type="ARBA" id="ARBA00004651"/>
    </source>
</evidence>
<dbReference type="SUPFAM" id="SSF82689">
    <property type="entry name" value="Mechanosensitive channel protein MscS (YggB), C-terminal domain"/>
    <property type="match status" value="1"/>
</dbReference>
<dbReference type="InterPro" id="IPR011066">
    <property type="entry name" value="MscS_channel_C_sf"/>
</dbReference>
<evidence type="ECO:0000313" key="12">
    <source>
        <dbReference type="Proteomes" id="UP000184109"/>
    </source>
</evidence>
<dbReference type="Pfam" id="PF00924">
    <property type="entry name" value="MS_channel_2nd"/>
    <property type="match status" value="1"/>
</dbReference>
<evidence type="ECO:0000256" key="7">
    <source>
        <dbReference type="SAM" id="Phobius"/>
    </source>
</evidence>
<keyword evidence="4 7" id="KW-0812">Transmembrane</keyword>
<comment type="similarity">
    <text evidence="2">Belongs to the MscS (TC 1.A.23) family.</text>
</comment>
<dbReference type="SUPFAM" id="SSF50182">
    <property type="entry name" value="Sm-like ribonucleoproteins"/>
    <property type="match status" value="1"/>
</dbReference>
<protein>
    <submittedName>
        <fullName evidence="11">Mechanosensitive ion channel</fullName>
    </submittedName>
</protein>
<evidence type="ECO:0000259" key="10">
    <source>
        <dbReference type="Pfam" id="PF21082"/>
    </source>
</evidence>
<dbReference type="InterPro" id="IPR045275">
    <property type="entry name" value="MscS_archaea/bacteria_type"/>
</dbReference>
<feature type="domain" description="Mechanosensitive ion channel MscS" evidence="9">
    <location>
        <begin position="439"/>
        <end position="504"/>
    </location>
</feature>
<dbReference type="GO" id="GO:0005886">
    <property type="term" value="C:plasma membrane"/>
    <property type="evidence" value="ECO:0007669"/>
    <property type="project" value="UniProtKB-SubCell"/>
</dbReference>
<dbReference type="Gene3D" id="2.30.30.60">
    <property type="match status" value="1"/>
</dbReference>
<dbReference type="InterPro" id="IPR006685">
    <property type="entry name" value="MscS_channel_2nd"/>
</dbReference>
<keyword evidence="8" id="KW-0732">Signal</keyword>
<dbReference type="InterPro" id="IPR010920">
    <property type="entry name" value="LSM_dom_sf"/>
</dbReference>
<feature type="transmembrane region" description="Helical" evidence="7">
    <location>
        <begin position="341"/>
        <end position="361"/>
    </location>
</feature>
<feature type="transmembrane region" description="Helical" evidence="7">
    <location>
        <begin position="232"/>
        <end position="250"/>
    </location>
</feature>
<dbReference type="OrthoDB" id="9809206at2"/>
<dbReference type="RefSeq" id="WP_073120292.1">
    <property type="nucleotide sequence ID" value="NZ_BMEN01000003.1"/>
</dbReference>
<feature type="chain" id="PRO_5012454828" evidence="8">
    <location>
        <begin position="23"/>
        <end position="637"/>
    </location>
</feature>
<evidence type="ECO:0000256" key="6">
    <source>
        <dbReference type="ARBA" id="ARBA00023136"/>
    </source>
</evidence>
<feature type="signal peptide" evidence="8">
    <location>
        <begin position="1"/>
        <end position="22"/>
    </location>
</feature>
<dbReference type="Pfam" id="PF21082">
    <property type="entry name" value="MS_channel_3rd"/>
    <property type="match status" value="1"/>
</dbReference>
<reference evidence="12" key="1">
    <citation type="submission" date="2016-11" db="EMBL/GenBank/DDBJ databases">
        <authorList>
            <person name="Varghese N."/>
            <person name="Submissions S."/>
        </authorList>
    </citation>
    <scope>NUCLEOTIDE SEQUENCE [LARGE SCALE GENOMIC DNA]</scope>
    <source>
        <strain evidence="12">DSM 100572</strain>
    </source>
</reference>
<keyword evidence="12" id="KW-1185">Reference proteome</keyword>
<dbReference type="PANTHER" id="PTHR30221:SF18">
    <property type="entry name" value="SLL0590 PROTEIN"/>
    <property type="match status" value="1"/>
</dbReference>
<evidence type="ECO:0000256" key="3">
    <source>
        <dbReference type="ARBA" id="ARBA00022475"/>
    </source>
</evidence>
<evidence type="ECO:0000259" key="9">
    <source>
        <dbReference type="Pfam" id="PF00924"/>
    </source>
</evidence>
<keyword evidence="5 7" id="KW-1133">Transmembrane helix</keyword>